<evidence type="ECO:0000256" key="10">
    <source>
        <dbReference type="ARBA" id="ARBA00023180"/>
    </source>
</evidence>
<dbReference type="EMBL" id="JAPWTJ010000117">
    <property type="protein sequence ID" value="KAJ8982563.1"/>
    <property type="molecule type" value="Genomic_DNA"/>
</dbReference>
<keyword evidence="9" id="KW-0675">Receptor</keyword>
<evidence type="ECO:0000256" key="2">
    <source>
        <dbReference type="ARBA" id="ARBA00004651"/>
    </source>
</evidence>
<evidence type="ECO:0000256" key="11">
    <source>
        <dbReference type="ARBA" id="ARBA00040821"/>
    </source>
</evidence>
<feature type="transmembrane region" description="Helical" evidence="13">
    <location>
        <begin position="71"/>
        <end position="92"/>
    </location>
</feature>
<reference evidence="14" key="1">
    <citation type="journal article" date="2023" name="Insect Mol. Biol.">
        <title>Genome sequencing provides insights into the evolution of gene families encoding plant cell wall-degrading enzymes in longhorned beetles.</title>
        <authorList>
            <person name="Shin N.R."/>
            <person name="Okamura Y."/>
            <person name="Kirsch R."/>
            <person name="Pauchet Y."/>
        </authorList>
    </citation>
    <scope>NUCLEOTIDE SEQUENCE</scope>
    <source>
        <strain evidence="14">MMC_N1</strain>
    </source>
</reference>
<dbReference type="PANTHER" id="PTHR11923">
    <property type="entry name" value="SCAVENGER RECEPTOR CLASS B TYPE-1 SR-B1"/>
    <property type="match status" value="1"/>
</dbReference>
<evidence type="ECO:0000256" key="8">
    <source>
        <dbReference type="ARBA" id="ARBA00023157"/>
    </source>
</evidence>
<keyword evidence="6 13" id="KW-1133">Transmembrane helix</keyword>
<dbReference type="PANTHER" id="PTHR11923:SF110">
    <property type="entry name" value="SCAVENGER RECEPTOR CLASS B MEMBER 1"/>
    <property type="match status" value="1"/>
</dbReference>
<evidence type="ECO:0000256" key="1">
    <source>
        <dbReference type="ARBA" id="ARBA00004189"/>
    </source>
</evidence>
<keyword evidence="10" id="KW-0325">Glycoprotein</keyword>
<dbReference type="Proteomes" id="UP001162164">
    <property type="component" value="Unassembled WGS sequence"/>
</dbReference>
<evidence type="ECO:0000256" key="5">
    <source>
        <dbReference type="ARBA" id="ARBA00022692"/>
    </source>
</evidence>
<dbReference type="Pfam" id="PF01130">
    <property type="entry name" value="CD36"/>
    <property type="match status" value="1"/>
</dbReference>
<name>A0ABQ9JW61_9CUCU</name>
<proteinExistence type="inferred from homology"/>
<dbReference type="PRINTS" id="PR01609">
    <property type="entry name" value="CD36FAMILY"/>
</dbReference>
<evidence type="ECO:0000313" key="15">
    <source>
        <dbReference type="Proteomes" id="UP001162164"/>
    </source>
</evidence>
<comment type="subcellular location">
    <subcellularLocation>
        <location evidence="2">Cell membrane</location>
        <topology evidence="2">Multi-pass membrane protein</topology>
    </subcellularLocation>
    <subcellularLocation>
        <location evidence="1">Membrane</location>
        <location evidence="1">Caveola</location>
        <topology evidence="1">Multi-pass membrane protein</topology>
    </subcellularLocation>
</comment>
<evidence type="ECO:0000256" key="12">
    <source>
        <dbReference type="ARBA" id="ARBA00042244"/>
    </source>
</evidence>
<dbReference type="InterPro" id="IPR002159">
    <property type="entry name" value="CD36_fam"/>
</dbReference>
<evidence type="ECO:0000256" key="3">
    <source>
        <dbReference type="ARBA" id="ARBA00010532"/>
    </source>
</evidence>
<protein>
    <recommendedName>
        <fullName evidence="11">Scavenger receptor class B member 1</fullName>
    </recommendedName>
    <alternativeName>
        <fullName evidence="12">SR-BI</fullName>
    </alternativeName>
</protein>
<comment type="caution">
    <text evidence="14">The sequence shown here is derived from an EMBL/GenBank/DDBJ whole genome shotgun (WGS) entry which is preliminary data.</text>
</comment>
<gene>
    <name evidence="14" type="ORF">NQ317_005034</name>
</gene>
<evidence type="ECO:0000256" key="9">
    <source>
        <dbReference type="ARBA" id="ARBA00023170"/>
    </source>
</evidence>
<evidence type="ECO:0000313" key="14">
    <source>
        <dbReference type="EMBL" id="KAJ8982563.1"/>
    </source>
</evidence>
<keyword evidence="8" id="KW-1015">Disulfide bond</keyword>
<evidence type="ECO:0000256" key="13">
    <source>
        <dbReference type="SAM" id="Phobius"/>
    </source>
</evidence>
<keyword evidence="15" id="KW-1185">Reference proteome</keyword>
<evidence type="ECO:0000256" key="4">
    <source>
        <dbReference type="ARBA" id="ARBA00022475"/>
    </source>
</evidence>
<sequence length="529" mass="60321">MKMLYPDIETYRMEEETFHVPDLRQSNLERNCSQFFVKGPALTKDFLEKMNADIVPKKTYLFGRVLNTKKILLHSGLSLLCLLSFVGVIVMWCTDIFDDFVLSNTIISNTSKHFDMWKKPSPKPTVKIYIFNYTNLEDYENRLANKLHVQEVGPYAYEESLERVNINFHDDMVSFQLKRSYRFLPNLSKGRQNDRVNVPQHTSYSRTGAAITKYHNYFARLAFSGVLTSLGEKAFVNLAADSLIRGYNTNFYDITKSLAKLGNEKQPEKVALLANKIGLQPTVYTMNTGRKDISRVGTIEKVNGKEHFDYWSTAECNSVSGADGGAFPAKSVQLKETLSYLLPEMCRTVPFKFDGDVTILDGKVPAHRYAIPEDIFDSADEIPDHHLGAPMFVSYPHFYRADRALFHGVSGLSDAKRDISTYMNLHPIVGFTMSGKARLQINIQVQKAFGMYQLDRYEDGLMLPIAWAEMEVNEKTLPQDFFGYHLRGDFYPEGYKTGIQMGCATDNANIATGYCFAFNYRLEEKQKTG</sequence>
<keyword evidence="5 13" id="KW-0812">Transmembrane</keyword>
<accession>A0ABQ9JW61</accession>
<comment type="similarity">
    <text evidence="3">Belongs to the CD36 family.</text>
</comment>
<organism evidence="14 15">
    <name type="scientific">Molorchus minor</name>
    <dbReference type="NCBI Taxonomy" id="1323400"/>
    <lineage>
        <taxon>Eukaryota</taxon>
        <taxon>Metazoa</taxon>
        <taxon>Ecdysozoa</taxon>
        <taxon>Arthropoda</taxon>
        <taxon>Hexapoda</taxon>
        <taxon>Insecta</taxon>
        <taxon>Pterygota</taxon>
        <taxon>Neoptera</taxon>
        <taxon>Endopterygota</taxon>
        <taxon>Coleoptera</taxon>
        <taxon>Polyphaga</taxon>
        <taxon>Cucujiformia</taxon>
        <taxon>Chrysomeloidea</taxon>
        <taxon>Cerambycidae</taxon>
        <taxon>Lamiinae</taxon>
        <taxon>Monochamini</taxon>
        <taxon>Molorchus</taxon>
    </lineage>
</organism>
<keyword evidence="7 13" id="KW-0472">Membrane</keyword>
<evidence type="ECO:0000256" key="6">
    <source>
        <dbReference type="ARBA" id="ARBA00022989"/>
    </source>
</evidence>
<keyword evidence="4" id="KW-1003">Cell membrane</keyword>
<evidence type="ECO:0000256" key="7">
    <source>
        <dbReference type="ARBA" id="ARBA00023136"/>
    </source>
</evidence>